<keyword evidence="11" id="KW-1185">Reference proteome</keyword>
<dbReference type="STRING" id="361077.A0A152A9Z3"/>
<feature type="compositionally biased region" description="Polar residues" evidence="7">
    <location>
        <begin position="1039"/>
        <end position="1053"/>
    </location>
</feature>
<feature type="transmembrane region" description="Helical" evidence="8">
    <location>
        <begin position="47"/>
        <end position="68"/>
    </location>
</feature>
<dbReference type="SUPFAM" id="SSF55073">
    <property type="entry name" value="Nucleotide cyclase"/>
    <property type="match status" value="2"/>
</dbReference>
<organism evidence="10 11">
    <name type="scientific">Tieghemostelium lacteum</name>
    <name type="common">Slime mold</name>
    <name type="synonym">Dictyostelium lacteum</name>
    <dbReference type="NCBI Taxonomy" id="361077"/>
    <lineage>
        <taxon>Eukaryota</taxon>
        <taxon>Amoebozoa</taxon>
        <taxon>Evosea</taxon>
        <taxon>Eumycetozoa</taxon>
        <taxon>Dictyostelia</taxon>
        <taxon>Dictyosteliales</taxon>
        <taxon>Raperosteliaceae</taxon>
        <taxon>Tieghemostelium</taxon>
    </lineage>
</organism>
<feature type="transmembrane region" description="Helical" evidence="8">
    <location>
        <begin position="198"/>
        <end position="216"/>
    </location>
</feature>
<evidence type="ECO:0000256" key="1">
    <source>
        <dbReference type="ARBA" id="ARBA00004370"/>
    </source>
</evidence>
<dbReference type="GO" id="GO:0035556">
    <property type="term" value="P:intracellular signal transduction"/>
    <property type="evidence" value="ECO:0007669"/>
    <property type="project" value="InterPro"/>
</dbReference>
<reference evidence="10 11" key="1">
    <citation type="submission" date="2015-12" db="EMBL/GenBank/DDBJ databases">
        <title>Dictyostelia acquired genes for synthesis and detection of signals that induce cell-type specialization by lateral gene transfer from prokaryotes.</title>
        <authorList>
            <person name="Gloeckner G."/>
            <person name="Schaap P."/>
        </authorList>
    </citation>
    <scope>NUCLEOTIDE SEQUENCE [LARGE SCALE GENOMIC DNA]</scope>
    <source>
        <strain evidence="10 11">TK</strain>
    </source>
</reference>
<feature type="compositionally biased region" description="Low complexity" evidence="7">
    <location>
        <begin position="1023"/>
        <end position="1037"/>
    </location>
</feature>
<feature type="transmembrane region" description="Helical" evidence="8">
    <location>
        <begin position="865"/>
        <end position="887"/>
    </location>
</feature>
<feature type="compositionally biased region" description="Polar residues" evidence="7">
    <location>
        <begin position="555"/>
        <end position="575"/>
    </location>
</feature>
<evidence type="ECO:0000313" key="11">
    <source>
        <dbReference type="Proteomes" id="UP000076078"/>
    </source>
</evidence>
<keyword evidence="4 8" id="KW-1133">Transmembrane helix</keyword>
<dbReference type="SMART" id="SM00044">
    <property type="entry name" value="CYCc"/>
    <property type="match status" value="2"/>
</dbReference>
<evidence type="ECO:0000256" key="4">
    <source>
        <dbReference type="ARBA" id="ARBA00022989"/>
    </source>
</evidence>
<evidence type="ECO:0000256" key="6">
    <source>
        <dbReference type="ARBA" id="ARBA00023239"/>
    </source>
</evidence>
<evidence type="ECO:0000256" key="5">
    <source>
        <dbReference type="ARBA" id="ARBA00023136"/>
    </source>
</evidence>
<feature type="compositionally biased region" description="Polar residues" evidence="7">
    <location>
        <begin position="643"/>
        <end position="656"/>
    </location>
</feature>
<feature type="transmembrane region" description="Helical" evidence="8">
    <location>
        <begin position="99"/>
        <end position="121"/>
    </location>
</feature>
<dbReference type="OMA" id="GIKMIHY"/>
<evidence type="ECO:0000256" key="2">
    <source>
        <dbReference type="ARBA" id="ARBA00022692"/>
    </source>
</evidence>
<evidence type="ECO:0000259" key="9">
    <source>
        <dbReference type="PROSITE" id="PS50125"/>
    </source>
</evidence>
<feature type="transmembrane region" description="Helical" evidence="8">
    <location>
        <begin position="156"/>
        <end position="186"/>
    </location>
</feature>
<dbReference type="PANTHER" id="PTHR11920:SF335">
    <property type="entry name" value="GUANYLATE CYCLASE"/>
    <property type="match status" value="1"/>
</dbReference>
<dbReference type="GO" id="GO:0005886">
    <property type="term" value="C:plasma membrane"/>
    <property type="evidence" value="ECO:0007669"/>
    <property type="project" value="TreeGrafter"/>
</dbReference>
<evidence type="ECO:0000256" key="8">
    <source>
        <dbReference type="SAM" id="Phobius"/>
    </source>
</evidence>
<dbReference type="GO" id="GO:0000166">
    <property type="term" value="F:nucleotide binding"/>
    <property type="evidence" value="ECO:0007669"/>
    <property type="project" value="UniProtKB-KW"/>
</dbReference>
<feature type="transmembrane region" description="Helical" evidence="8">
    <location>
        <begin position="764"/>
        <end position="786"/>
    </location>
</feature>
<dbReference type="InterPro" id="IPR050401">
    <property type="entry name" value="Cyclic_nucleotide_synthase"/>
</dbReference>
<keyword evidence="5 8" id="KW-0472">Membrane</keyword>
<feature type="domain" description="Guanylate cyclase" evidence="9">
    <location>
        <begin position="1082"/>
        <end position="1209"/>
    </location>
</feature>
<dbReference type="InterPro" id="IPR029787">
    <property type="entry name" value="Nucleotide_cyclase"/>
</dbReference>
<feature type="compositionally biased region" description="Low complexity" evidence="7">
    <location>
        <begin position="1285"/>
        <end position="1297"/>
    </location>
</feature>
<dbReference type="InParanoid" id="A0A152A9Z3"/>
<feature type="compositionally biased region" description="Low complexity" evidence="7">
    <location>
        <begin position="609"/>
        <end position="619"/>
    </location>
</feature>
<accession>A0A152A9Z3</accession>
<dbReference type="GO" id="GO:0004016">
    <property type="term" value="F:adenylate cyclase activity"/>
    <property type="evidence" value="ECO:0007669"/>
    <property type="project" value="TreeGrafter"/>
</dbReference>
<feature type="compositionally biased region" description="Low complexity" evidence="7">
    <location>
        <begin position="282"/>
        <end position="296"/>
    </location>
</feature>
<keyword evidence="2 8" id="KW-0812">Transmembrane</keyword>
<feature type="transmembrane region" description="Helical" evidence="8">
    <location>
        <begin position="832"/>
        <end position="853"/>
    </location>
</feature>
<dbReference type="PROSITE" id="PS50125">
    <property type="entry name" value="GUANYLATE_CYCLASE_2"/>
    <property type="match status" value="2"/>
</dbReference>
<dbReference type="CDD" id="cd07302">
    <property type="entry name" value="CHD"/>
    <property type="match status" value="2"/>
</dbReference>
<dbReference type="GO" id="GO:0004383">
    <property type="term" value="F:guanylate cyclase activity"/>
    <property type="evidence" value="ECO:0007669"/>
    <property type="project" value="TreeGrafter"/>
</dbReference>
<feature type="transmembrane region" description="Helical" evidence="8">
    <location>
        <begin position="127"/>
        <end position="144"/>
    </location>
</feature>
<feature type="transmembrane region" description="Helical" evidence="8">
    <location>
        <begin position="893"/>
        <end position="911"/>
    </location>
</feature>
<proteinExistence type="predicted"/>
<feature type="region of interest" description="Disordered" evidence="7">
    <location>
        <begin position="281"/>
        <end position="300"/>
    </location>
</feature>
<dbReference type="Gene3D" id="3.30.70.1230">
    <property type="entry name" value="Nucleotide cyclase"/>
    <property type="match status" value="2"/>
</dbReference>
<name>A0A152A9Z3_TIELA</name>
<sequence length="1376" mass="154173">MMFVLPDVRQKDTGIKGYLKLIDLRFTRVQEEKHFQSYYFYTVMKHIRALCLFLTVVLLIGTIVDYLAPLDLQPLAYFDKDNVHKQIYVEADEEIRNEFIIRMIMIGILLAYIPFTFTKIFKRFWKLYTSVISTIATIITLIFVHDFRTVPERMIVLLVAVSISSGLTLIPAIISSLTLFIFYIFYFYFYIEVVGKPFFVVSVLVLVSGVFLIFITRKREILIRHKYRNLESLKLQSMRSEKIINQMLPAVVVDRVRKETKEKSLVQIIDDNERELSDNVTNINNNSSNNNNNNNNKEITPTTVSLANSQSKTTVDSNNNNSLSENNELIVDSYNRVTVLFCEIVNFNALIDKMTPVSVMTLLNEVYNSFDRLTDVYGVTKVEHIGNVYMVAGGCPVECQDHAQRVAHMSLGMLSVIRRYGIVQVRIGIHTGDVVGGIIGKKKLSWHLFGDSINTASRMSSHSTVGKIQVSQPVHQLLKPYFLFEDRGKIQVKGKGLMRTFFLIKTKNLDKRYTSIFSSLHREKPYIPPVDISEVSYDKPDDQPPTPHGQPPTPSSANTSISHSPTASNLGSLTHRNSTEFLKRERKGSIFASVVPPKVLNFLHGGSGNNNNTSTEMTSIDSPRNKDPEQGGSSGAPKKTARFANTPSSSISKGQSLSNLGALSQLAEEEEQEIEAQNNLSAVSGQLTMHNTSSGNLEATADLGKGVSGGNIIQSNNTQLSQLENKVKEHYTLRKLPFLRFLSDGDVVERQFKKDFVVQGFKRIITAMLFVTFLLAMGVISDYIYLKKSSFTAIIENSTVMVLDSSGNFVPLEDSSVDLGSIELEGTDENEIFDVVCGVRFAVVFAGLIMIYYISKLKEYALKKYIEFIAAAYFVFICAVMIVLSSIPPLNSIPIDSILCGVIMMIITVNYNFSGIRFWLANLVALTCIVFFEVTISWKQPSESELYLSHNYYLMITVAINILTCYSEEVITRQNWVHRKLTEKEQRETEKLVREILPGNIIDQMKGQDPNKPKPVDTTGTKPSESASSSSNSTPQSPVNPGTASSPSVNTQDSESTPPSSPTSTSLISSRQLIADVFDNVTIFLSDIVGFTEMAAKLSPRQLVETLNQIYSTFDAIAQENGVLKVATIGDAYLCVCGCPERFPDHAERIAKMATTMLESIKSIRTPDNSPIRMRIGIHSGPVIAGVVGIKMIHYQLWGDSCTIAQQMESGGKPDHIHVSESTYNLLKHKYIFEERPEGTIKKRNFKTYFLTRERVSTDPPPPQNTNYRPRAISIIKKDLIQINPSASSNSSQNSQNFDEIDTNLNTSSESEREEIEEENSYSTDDENDDSNNNNNNNSIVDHQIIISKNKSEIDNIVIGSLSPIKEKPEENVDNC</sequence>
<evidence type="ECO:0000256" key="3">
    <source>
        <dbReference type="ARBA" id="ARBA00022741"/>
    </source>
</evidence>
<dbReference type="Proteomes" id="UP000076078">
    <property type="component" value="Unassembled WGS sequence"/>
</dbReference>
<comment type="subcellular location">
    <subcellularLocation>
        <location evidence="1">Membrane</location>
    </subcellularLocation>
</comment>
<keyword evidence="6" id="KW-0456">Lyase</keyword>
<feature type="region of interest" description="Disordered" evidence="7">
    <location>
        <begin position="531"/>
        <end position="575"/>
    </location>
</feature>
<dbReference type="OrthoDB" id="60033at2759"/>
<dbReference type="GO" id="GO:0007168">
    <property type="term" value="P:receptor guanylyl cyclase signaling pathway"/>
    <property type="evidence" value="ECO:0007669"/>
    <property type="project" value="TreeGrafter"/>
</dbReference>
<dbReference type="GO" id="GO:0001653">
    <property type="term" value="F:peptide receptor activity"/>
    <property type="evidence" value="ECO:0007669"/>
    <property type="project" value="TreeGrafter"/>
</dbReference>
<feature type="compositionally biased region" description="Low complexity" evidence="7">
    <location>
        <begin position="1054"/>
        <end position="1067"/>
    </location>
</feature>
<feature type="compositionally biased region" description="Acidic residues" evidence="7">
    <location>
        <begin position="1312"/>
        <end position="1330"/>
    </location>
</feature>
<evidence type="ECO:0000256" key="7">
    <source>
        <dbReference type="SAM" id="MobiDB-lite"/>
    </source>
</evidence>
<gene>
    <name evidence="10" type="ORF">DLAC_00531</name>
</gene>
<feature type="domain" description="Guanylate cyclase" evidence="9">
    <location>
        <begin position="338"/>
        <end position="460"/>
    </location>
</feature>
<keyword evidence="3" id="KW-0547">Nucleotide-binding</keyword>
<feature type="region of interest" description="Disordered" evidence="7">
    <location>
        <begin position="1003"/>
        <end position="1067"/>
    </location>
</feature>
<feature type="compositionally biased region" description="Pro residues" evidence="7">
    <location>
        <begin position="543"/>
        <end position="554"/>
    </location>
</feature>
<dbReference type="PANTHER" id="PTHR11920">
    <property type="entry name" value="GUANYLYL CYCLASE"/>
    <property type="match status" value="1"/>
</dbReference>
<protein>
    <submittedName>
        <fullName evidence="10">Guanylyl cyclase</fullName>
    </submittedName>
</protein>
<dbReference type="Pfam" id="PF00211">
    <property type="entry name" value="Guanylate_cyc"/>
    <property type="match status" value="2"/>
</dbReference>
<dbReference type="InterPro" id="IPR001054">
    <property type="entry name" value="A/G_cyclase"/>
</dbReference>
<feature type="region of interest" description="Disordered" evidence="7">
    <location>
        <begin position="1285"/>
        <end position="1339"/>
    </location>
</feature>
<feature type="region of interest" description="Disordered" evidence="7">
    <location>
        <begin position="603"/>
        <end position="656"/>
    </location>
</feature>
<comment type="caution">
    <text evidence="10">The sequence shown here is derived from an EMBL/GenBank/DDBJ whole genome shotgun (WGS) entry which is preliminary data.</text>
</comment>
<evidence type="ECO:0000313" key="10">
    <source>
        <dbReference type="EMBL" id="KYR03040.1"/>
    </source>
</evidence>
<dbReference type="EMBL" id="LODT01000001">
    <property type="protein sequence ID" value="KYR03040.1"/>
    <property type="molecule type" value="Genomic_DNA"/>
</dbReference>